<sequence length="66" mass="6683">MSDPTAANPSNNGADREDGSNGAGPASDENINAELDADMAEALDADNDLDDDLVVEHPSLDEGAGI</sequence>
<keyword evidence="3" id="KW-1185">Reference proteome</keyword>
<comment type="caution">
    <text evidence="2">The sequence shown here is derived from an EMBL/GenBank/DDBJ whole genome shotgun (WGS) entry which is preliminary data.</text>
</comment>
<feature type="region of interest" description="Disordered" evidence="1">
    <location>
        <begin position="1"/>
        <end position="66"/>
    </location>
</feature>
<dbReference type="RefSeq" id="WP_128497474.1">
    <property type="nucleotide sequence ID" value="NZ_RZNC01000001.1"/>
</dbReference>
<proteinExistence type="predicted"/>
<feature type="compositionally biased region" description="Acidic residues" evidence="1">
    <location>
        <begin position="35"/>
        <end position="53"/>
    </location>
</feature>
<dbReference type="AlphaFoldDB" id="A0A3S3ZWJ8"/>
<dbReference type="EMBL" id="RZNC01000001">
    <property type="protein sequence ID" value="RWZ68204.1"/>
    <property type="molecule type" value="Genomic_DNA"/>
</dbReference>
<dbReference type="OrthoDB" id="9911092at2"/>
<reference evidence="2 3" key="1">
    <citation type="submission" date="2018-12" db="EMBL/GenBank/DDBJ databases">
        <authorList>
            <person name="Li F."/>
        </authorList>
    </citation>
    <scope>NUCLEOTIDE SEQUENCE [LARGE SCALE GENOMIC DNA]</scope>
    <source>
        <strain evidence="2 3">8H24J-4-2</strain>
    </source>
</reference>
<accession>A0A3S3ZWJ8</accession>
<gene>
    <name evidence="2" type="ORF">ELQ92_02940</name>
</gene>
<organism evidence="2 3">
    <name type="scientific">Labedella populi</name>
    <dbReference type="NCBI Taxonomy" id="2498850"/>
    <lineage>
        <taxon>Bacteria</taxon>
        <taxon>Bacillati</taxon>
        <taxon>Actinomycetota</taxon>
        <taxon>Actinomycetes</taxon>
        <taxon>Micrococcales</taxon>
        <taxon>Microbacteriaceae</taxon>
        <taxon>Labedella</taxon>
    </lineage>
</organism>
<evidence type="ECO:0000256" key="1">
    <source>
        <dbReference type="SAM" id="MobiDB-lite"/>
    </source>
</evidence>
<evidence type="ECO:0000313" key="3">
    <source>
        <dbReference type="Proteomes" id="UP000288603"/>
    </source>
</evidence>
<feature type="compositionally biased region" description="Polar residues" evidence="1">
    <location>
        <begin position="1"/>
        <end position="13"/>
    </location>
</feature>
<dbReference type="Proteomes" id="UP000288603">
    <property type="component" value="Unassembled WGS sequence"/>
</dbReference>
<evidence type="ECO:0000313" key="2">
    <source>
        <dbReference type="EMBL" id="RWZ68204.1"/>
    </source>
</evidence>
<protein>
    <submittedName>
        <fullName evidence="2">Uncharacterized protein</fullName>
    </submittedName>
</protein>
<name>A0A3S3ZWJ8_9MICO</name>